<evidence type="ECO:0000313" key="2">
    <source>
        <dbReference type="Proteomes" id="UP000008493"/>
    </source>
</evidence>
<dbReference type="Proteomes" id="UP000008493">
    <property type="component" value="Unassembled WGS sequence"/>
</dbReference>
<dbReference type="GeneID" id="18828996"/>
<dbReference type="InParanoid" id="K5X8S6"/>
<sequence length="224" mass="25691">MPPPPAIPPPLPLAVTTQTSLQSGIELGSSLRATPVVIPSLQPIGDRDHTLQLGSGVVLYFRASEIPDGSPVPILSKDLPRLGKIWDDTHSSWDPALAPLVIQGHPIALKYWQVVYRRDPKGRWNYIKKYWHNWKMIAERWHKSTPENFWAEFMDENGKQKSYTQILEELREQRKQDCLAIAASAQEEYGDIYFSKFSYHKKGKRVAMTDPRAVSRHYKRCKTV</sequence>
<dbReference type="OMA" id="MIAERWH"/>
<dbReference type="eggNOG" id="ENOG502SYU8">
    <property type="taxonomic scope" value="Eukaryota"/>
</dbReference>
<keyword evidence="2" id="KW-1185">Reference proteome</keyword>
<reference evidence="2" key="1">
    <citation type="journal article" date="2012" name="Proc. Natl. Acad. Sci. U.S.A.">
        <title>Genome sequence of the button mushroom Agaricus bisporus reveals mechanisms governing adaptation to a humic-rich ecological niche.</title>
        <authorList>
            <person name="Morin E."/>
            <person name="Kohler A."/>
            <person name="Baker A.R."/>
            <person name="Foulongne-Oriol M."/>
            <person name="Lombard V."/>
            <person name="Nagy L.G."/>
            <person name="Ohm R.A."/>
            <person name="Patyshakuliyeva A."/>
            <person name="Brun A."/>
            <person name="Aerts A.L."/>
            <person name="Bailey A.M."/>
            <person name="Billette C."/>
            <person name="Coutinho P.M."/>
            <person name="Deakin G."/>
            <person name="Doddapaneni H."/>
            <person name="Floudas D."/>
            <person name="Grimwood J."/>
            <person name="Hilden K."/>
            <person name="Kuees U."/>
            <person name="LaButti K.M."/>
            <person name="Lapidus A."/>
            <person name="Lindquist E.A."/>
            <person name="Lucas S.M."/>
            <person name="Murat C."/>
            <person name="Riley R.W."/>
            <person name="Salamov A.A."/>
            <person name="Schmutz J."/>
            <person name="Subramanian V."/>
            <person name="Woesten H.A.B."/>
            <person name="Xu J."/>
            <person name="Eastwood D.C."/>
            <person name="Foster G.D."/>
            <person name="Sonnenberg A.S."/>
            <person name="Cullen D."/>
            <person name="de Vries R.P."/>
            <person name="Lundell T."/>
            <person name="Hibbett D.S."/>
            <person name="Henrissat B."/>
            <person name="Burton K.S."/>
            <person name="Kerrigan R.W."/>
            <person name="Challen M.P."/>
            <person name="Grigoriev I.V."/>
            <person name="Martin F."/>
        </authorList>
    </citation>
    <scope>NUCLEOTIDE SEQUENCE [LARGE SCALE GENOMIC DNA]</scope>
    <source>
        <strain evidence="2">JB137-S8 / ATCC MYA-4627 / FGSC 10392</strain>
    </source>
</reference>
<dbReference type="AlphaFoldDB" id="K5X8S6"/>
<dbReference type="RefSeq" id="XP_007324953.1">
    <property type="nucleotide sequence ID" value="XM_007324891.1"/>
</dbReference>
<dbReference type="OrthoDB" id="3210866at2759"/>
<dbReference type="HOGENOM" id="CLU_095027_0_0_1"/>
<gene>
    <name evidence="1" type="ORF">AGABI1DRAFT_32292</name>
</gene>
<protein>
    <submittedName>
        <fullName evidence="1">Uncharacterized protein</fullName>
    </submittedName>
</protein>
<proteinExistence type="predicted"/>
<evidence type="ECO:0000313" key="1">
    <source>
        <dbReference type="EMBL" id="EKM84331.1"/>
    </source>
</evidence>
<dbReference type="EMBL" id="JH971385">
    <property type="protein sequence ID" value="EKM84331.1"/>
    <property type="molecule type" value="Genomic_DNA"/>
</dbReference>
<dbReference type="KEGG" id="abp:AGABI1DRAFT32292"/>
<organism evidence="1 2">
    <name type="scientific">Agaricus bisporus var. burnettii (strain JB137-S8 / ATCC MYA-4627 / FGSC 10392)</name>
    <name type="common">White button mushroom</name>
    <dbReference type="NCBI Taxonomy" id="597362"/>
    <lineage>
        <taxon>Eukaryota</taxon>
        <taxon>Fungi</taxon>
        <taxon>Dikarya</taxon>
        <taxon>Basidiomycota</taxon>
        <taxon>Agaricomycotina</taxon>
        <taxon>Agaricomycetes</taxon>
        <taxon>Agaricomycetidae</taxon>
        <taxon>Agaricales</taxon>
        <taxon>Agaricineae</taxon>
        <taxon>Agaricaceae</taxon>
        <taxon>Agaricus</taxon>
    </lineage>
</organism>
<name>K5X8S6_AGABU</name>
<accession>K5X8S6</accession>